<dbReference type="GO" id="GO:0005737">
    <property type="term" value="C:cytoplasm"/>
    <property type="evidence" value="ECO:0007669"/>
    <property type="project" value="UniProtKB-SubCell"/>
</dbReference>
<dbReference type="WBParaSite" id="GPUH_0000098001-mRNA-1">
    <property type="protein sequence ID" value="GPUH_0000098001-mRNA-1"/>
    <property type="gene ID" value="GPUH_0000098001"/>
</dbReference>
<evidence type="ECO:0000313" key="6">
    <source>
        <dbReference type="Proteomes" id="UP000271098"/>
    </source>
</evidence>
<reference evidence="7" key="1">
    <citation type="submission" date="2016-06" db="UniProtKB">
        <authorList>
            <consortium name="WormBaseParasite"/>
        </authorList>
    </citation>
    <scope>IDENTIFICATION</scope>
</reference>
<comment type="similarity">
    <text evidence="2">Belongs to the dynactin subunit 2 family.</text>
</comment>
<organism evidence="7">
    <name type="scientific">Gongylonema pulchrum</name>
    <dbReference type="NCBI Taxonomy" id="637853"/>
    <lineage>
        <taxon>Eukaryota</taxon>
        <taxon>Metazoa</taxon>
        <taxon>Ecdysozoa</taxon>
        <taxon>Nematoda</taxon>
        <taxon>Chromadorea</taxon>
        <taxon>Rhabditida</taxon>
        <taxon>Spirurina</taxon>
        <taxon>Spiruromorpha</taxon>
        <taxon>Spiruroidea</taxon>
        <taxon>Gongylonematidae</taxon>
        <taxon>Gongylonema</taxon>
    </lineage>
</organism>
<evidence type="ECO:0000313" key="5">
    <source>
        <dbReference type="EMBL" id="VDK29155.1"/>
    </source>
</evidence>
<evidence type="ECO:0000256" key="4">
    <source>
        <dbReference type="ARBA" id="ARBA00023017"/>
    </source>
</evidence>
<dbReference type="InterPro" id="IPR028133">
    <property type="entry name" value="Dynamitin"/>
</dbReference>
<dbReference type="AlphaFoldDB" id="A0A183CWY9"/>
<keyword evidence="4" id="KW-0243">Dynein</keyword>
<dbReference type="GO" id="GO:0030286">
    <property type="term" value="C:dynein complex"/>
    <property type="evidence" value="ECO:0007669"/>
    <property type="project" value="UniProtKB-KW"/>
</dbReference>
<dbReference type="Proteomes" id="UP000271098">
    <property type="component" value="Unassembled WGS sequence"/>
</dbReference>
<evidence type="ECO:0000256" key="2">
    <source>
        <dbReference type="ARBA" id="ARBA00006176"/>
    </source>
</evidence>
<dbReference type="GO" id="GO:0005869">
    <property type="term" value="C:dynactin complex"/>
    <property type="evidence" value="ECO:0007669"/>
    <property type="project" value="InterPro"/>
</dbReference>
<sequence length="169" mass="19629">MSLQKEDVYETEDLPEDDQQLIEDEVHEGEEVQRVHIDVGEAMKRFKGRLVNAENVDFSDSIARKKRRGYGGGAYVLEVVGPYADENETLEQKLTRLECEVNDLVEALRFQEPQKEDKSEARVAREDYLISLLEELKAMKVKRNMIEISPGNEEKYVAVELYDVFFFSF</sequence>
<keyword evidence="6" id="KW-1185">Reference proteome</keyword>
<reference evidence="5 6" key="2">
    <citation type="submission" date="2018-11" db="EMBL/GenBank/DDBJ databases">
        <authorList>
            <consortium name="Pathogen Informatics"/>
        </authorList>
    </citation>
    <scope>NUCLEOTIDE SEQUENCE [LARGE SCALE GENOMIC DNA]</scope>
</reference>
<protein>
    <submittedName>
        <fullName evidence="7">KH domain-containing protein</fullName>
    </submittedName>
</protein>
<evidence type="ECO:0000256" key="1">
    <source>
        <dbReference type="ARBA" id="ARBA00004496"/>
    </source>
</evidence>
<keyword evidence="3" id="KW-0963">Cytoplasm</keyword>
<gene>
    <name evidence="5" type="ORF">GPUH_LOCUS980</name>
</gene>
<dbReference type="Pfam" id="PF04912">
    <property type="entry name" value="Dynamitin"/>
    <property type="match status" value="1"/>
</dbReference>
<comment type="subcellular location">
    <subcellularLocation>
        <location evidence="1">Cytoplasm</location>
    </subcellularLocation>
</comment>
<name>A0A183CWY9_9BILA</name>
<proteinExistence type="inferred from homology"/>
<evidence type="ECO:0000313" key="7">
    <source>
        <dbReference type="WBParaSite" id="GPUH_0000098001-mRNA-1"/>
    </source>
</evidence>
<evidence type="ECO:0000256" key="3">
    <source>
        <dbReference type="ARBA" id="ARBA00022490"/>
    </source>
</evidence>
<accession>A0A183CWY9</accession>
<dbReference type="PANTHER" id="PTHR15346">
    <property type="entry name" value="DYNACTIN SUBUNIT"/>
    <property type="match status" value="1"/>
</dbReference>
<dbReference type="EMBL" id="UYRT01001059">
    <property type="protein sequence ID" value="VDK29155.1"/>
    <property type="molecule type" value="Genomic_DNA"/>
</dbReference>
<dbReference type="GO" id="GO:0007017">
    <property type="term" value="P:microtubule-based process"/>
    <property type="evidence" value="ECO:0007669"/>
    <property type="project" value="InterPro"/>
</dbReference>
<dbReference type="OrthoDB" id="5876699at2759"/>